<feature type="domain" description="Crinkler effector protein N-terminal" evidence="5">
    <location>
        <begin position="357"/>
        <end position="406"/>
    </location>
</feature>
<evidence type="ECO:0000313" key="7">
    <source>
        <dbReference type="Proteomes" id="UP001211907"/>
    </source>
</evidence>
<organism evidence="6 7">
    <name type="scientific">Physocladia obscura</name>
    <dbReference type="NCBI Taxonomy" id="109957"/>
    <lineage>
        <taxon>Eukaryota</taxon>
        <taxon>Fungi</taxon>
        <taxon>Fungi incertae sedis</taxon>
        <taxon>Chytridiomycota</taxon>
        <taxon>Chytridiomycota incertae sedis</taxon>
        <taxon>Chytridiomycetes</taxon>
        <taxon>Chytridiales</taxon>
        <taxon>Chytriomycetaceae</taxon>
        <taxon>Physocladia</taxon>
    </lineage>
</organism>
<keyword evidence="3" id="KW-0964">Secreted</keyword>
<sequence>MSAQYLEKRYHKTEVYTCVSHVWGDNHKLTTLSNVTSKNQQHEISLNSNEIKHWFVNKIAHVDAEVPTWFYTYSMPQISESEVSRNMAVRHQIYTNADIRYILIEDPKFHYHLSKYHDASIVRSDNDTKNAARSITSVLNGSTYKKRVWTLQELLPIDIVYVACCKGMHSLQTLGLGGIYEHEFKDSRFKNIVTTKIDEIFELIYDESWLKYIYEKCSLSDSFRLRTGSILDMKQKPDRVVKLDDSERSRIWRTAPSLEIMYLDLSLGIEYEGDSIEIMQAWVTALVKEGLIRWGLLNGLSESEFTDSIPRPNDDYLGKIWASRKYVWPEIPVNTEIEMTELASNSDYDQLLDEHLVLFIVGNDWTYSARINNENKTVDNLKKAIRAKKPNVLKGLDANQFTLVRIGKVDMGGLIIEELEPSPEALDLVTYGKHPETVTADTASAFQSALGSCLTSDYLFVKVFVVSVLYSQSR</sequence>
<protein>
    <recommendedName>
        <fullName evidence="8">Heterokaryon incompatibility domain-containing protein</fullName>
    </recommendedName>
</protein>
<evidence type="ECO:0000259" key="5">
    <source>
        <dbReference type="Pfam" id="PF20147"/>
    </source>
</evidence>
<dbReference type="GO" id="GO:0043657">
    <property type="term" value="C:host cell"/>
    <property type="evidence" value="ECO:0007669"/>
    <property type="project" value="UniProtKB-SubCell"/>
</dbReference>
<gene>
    <name evidence="6" type="ORF">HK100_007184</name>
</gene>
<dbReference type="InterPro" id="IPR010730">
    <property type="entry name" value="HET"/>
</dbReference>
<dbReference type="EMBL" id="JADGJH010003377">
    <property type="protein sequence ID" value="KAJ3091396.1"/>
    <property type="molecule type" value="Genomic_DNA"/>
</dbReference>
<dbReference type="GO" id="GO:0005576">
    <property type="term" value="C:extracellular region"/>
    <property type="evidence" value="ECO:0007669"/>
    <property type="project" value="UniProtKB-SubCell"/>
</dbReference>
<reference evidence="6" key="1">
    <citation type="submission" date="2020-05" db="EMBL/GenBank/DDBJ databases">
        <title>Phylogenomic resolution of chytrid fungi.</title>
        <authorList>
            <person name="Stajich J.E."/>
            <person name="Amses K."/>
            <person name="Simmons R."/>
            <person name="Seto K."/>
            <person name="Myers J."/>
            <person name="Bonds A."/>
            <person name="Quandt C.A."/>
            <person name="Barry K."/>
            <person name="Liu P."/>
            <person name="Grigoriev I."/>
            <person name="Longcore J.E."/>
            <person name="James T.Y."/>
        </authorList>
    </citation>
    <scope>NUCLEOTIDE SEQUENCE</scope>
    <source>
        <strain evidence="6">JEL0513</strain>
    </source>
</reference>
<comment type="subcellular location">
    <subcellularLocation>
        <location evidence="1">Host cell</location>
    </subcellularLocation>
    <subcellularLocation>
        <location evidence="2">Secreted</location>
    </subcellularLocation>
</comment>
<evidence type="ECO:0000256" key="2">
    <source>
        <dbReference type="ARBA" id="ARBA00004613"/>
    </source>
</evidence>
<evidence type="ECO:0000256" key="1">
    <source>
        <dbReference type="ARBA" id="ARBA00004340"/>
    </source>
</evidence>
<evidence type="ECO:0000259" key="4">
    <source>
        <dbReference type="Pfam" id="PF06985"/>
    </source>
</evidence>
<comment type="caution">
    <text evidence="6">The sequence shown here is derived from an EMBL/GenBank/DDBJ whole genome shotgun (WGS) entry which is preliminary data.</text>
</comment>
<evidence type="ECO:0000256" key="3">
    <source>
        <dbReference type="ARBA" id="ARBA00022525"/>
    </source>
</evidence>
<accession>A0AAD5SPN3</accession>
<evidence type="ECO:0000313" key="6">
    <source>
        <dbReference type="EMBL" id="KAJ3091396.1"/>
    </source>
</evidence>
<dbReference type="Pfam" id="PF20147">
    <property type="entry name" value="Crinkler"/>
    <property type="match status" value="1"/>
</dbReference>
<evidence type="ECO:0008006" key="8">
    <source>
        <dbReference type="Google" id="ProtNLM"/>
    </source>
</evidence>
<dbReference type="Pfam" id="PF06985">
    <property type="entry name" value="HET"/>
    <property type="match status" value="1"/>
</dbReference>
<dbReference type="Proteomes" id="UP001211907">
    <property type="component" value="Unassembled WGS sequence"/>
</dbReference>
<dbReference type="AlphaFoldDB" id="A0AAD5SPN3"/>
<feature type="domain" description="Heterokaryon incompatibility" evidence="4">
    <location>
        <begin position="16"/>
        <end position="153"/>
    </location>
</feature>
<proteinExistence type="predicted"/>
<dbReference type="InterPro" id="IPR045379">
    <property type="entry name" value="Crinkler_N"/>
</dbReference>
<name>A0AAD5SPN3_9FUNG</name>
<keyword evidence="7" id="KW-1185">Reference proteome</keyword>